<protein>
    <submittedName>
        <fullName evidence="2">Uncharacterized protein</fullName>
    </submittedName>
</protein>
<proteinExistence type="predicted"/>
<keyword evidence="1" id="KW-0472">Membrane</keyword>
<evidence type="ECO:0000313" key="2">
    <source>
        <dbReference type="EMBL" id="KAF2232597.1"/>
    </source>
</evidence>
<name>A0A6A6H3W6_VIRVR</name>
<accession>A0A6A6H3W6</accession>
<evidence type="ECO:0000256" key="1">
    <source>
        <dbReference type="SAM" id="Phobius"/>
    </source>
</evidence>
<keyword evidence="1" id="KW-1133">Transmembrane helix</keyword>
<dbReference type="EMBL" id="ML991814">
    <property type="protein sequence ID" value="KAF2232597.1"/>
    <property type="molecule type" value="Genomic_DNA"/>
</dbReference>
<gene>
    <name evidence="2" type="ORF">EV356DRAFT_505127</name>
</gene>
<feature type="transmembrane region" description="Helical" evidence="1">
    <location>
        <begin position="24"/>
        <end position="44"/>
    </location>
</feature>
<keyword evidence="3" id="KW-1185">Reference proteome</keyword>
<keyword evidence="1" id="KW-0812">Transmembrane</keyword>
<organism evidence="2 3">
    <name type="scientific">Viridothelium virens</name>
    <name type="common">Speckled blister lichen</name>
    <name type="synonym">Trypethelium virens</name>
    <dbReference type="NCBI Taxonomy" id="1048519"/>
    <lineage>
        <taxon>Eukaryota</taxon>
        <taxon>Fungi</taxon>
        <taxon>Dikarya</taxon>
        <taxon>Ascomycota</taxon>
        <taxon>Pezizomycotina</taxon>
        <taxon>Dothideomycetes</taxon>
        <taxon>Dothideomycetes incertae sedis</taxon>
        <taxon>Trypetheliales</taxon>
        <taxon>Trypetheliaceae</taxon>
        <taxon>Viridothelium</taxon>
    </lineage>
</organism>
<dbReference type="OrthoDB" id="2830640at2759"/>
<evidence type="ECO:0000313" key="3">
    <source>
        <dbReference type="Proteomes" id="UP000800092"/>
    </source>
</evidence>
<reference evidence="2" key="1">
    <citation type="journal article" date="2020" name="Stud. Mycol.">
        <title>101 Dothideomycetes genomes: a test case for predicting lifestyles and emergence of pathogens.</title>
        <authorList>
            <person name="Haridas S."/>
            <person name="Albert R."/>
            <person name="Binder M."/>
            <person name="Bloem J."/>
            <person name="Labutti K."/>
            <person name="Salamov A."/>
            <person name="Andreopoulos B."/>
            <person name="Baker S."/>
            <person name="Barry K."/>
            <person name="Bills G."/>
            <person name="Bluhm B."/>
            <person name="Cannon C."/>
            <person name="Castanera R."/>
            <person name="Culley D."/>
            <person name="Daum C."/>
            <person name="Ezra D."/>
            <person name="Gonzalez J."/>
            <person name="Henrissat B."/>
            <person name="Kuo A."/>
            <person name="Liang C."/>
            <person name="Lipzen A."/>
            <person name="Lutzoni F."/>
            <person name="Magnuson J."/>
            <person name="Mondo S."/>
            <person name="Nolan M."/>
            <person name="Ohm R."/>
            <person name="Pangilinan J."/>
            <person name="Park H.-J."/>
            <person name="Ramirez L."/>
            <person name="Alfaro M."/>
            <person name="Sun H."/>
            <person name="Tritt A."/>
            <person name="Yoshinaga Y."/>
            <person name="Zwiers L.-H."/>
            <person name="Turgeon B."/>
            <person name="Goodwin S."/>
            <person name="Spatafora J."/>
            <person name="Crous P."/>
            <person name="Grigoriev I."/>
        </authorList>
    </citation>
    <scope>NUCLEOTIDE SEQUENCE</scope>
    <source>
        <strain evidence="2">Tuck. ex Michener</strain>
    </source>
</reference>
<dbReference type="Proteomes" id="UP000800092">
    <property type="component" value="Unassembled WGS sequence"/>
</dbReference>
<sequence length="56" mass="6442">MTFFNYAPGSEGEPEAFMVSQRFWLYWAVSVPLTGATMGLWYLWMRLYPVKAIGSS</sequence>
<dbReference type="AlphaFoldDB" id="A0A6A6H3W6"/>